<sequence length="359" mass="41728">MSQTIGRIDREGRICFHDASLSIWEEGIAAARNAGGWKGANEWERQFKRDVFLRIVQTLNRLGWTCVIPPEMIKQYGMSFARNRRYCRKGDLQADLEISGRCVELKMFQNVNAPDRPDNDGRYQDDKEKHMPYVMRLEMERTRRRIRDCLCNIFTGYRFEQPRPKLGFDGVTALEYAAHRRRTTGHYVAALDRARIGNVGEDKSADGYQLENGTRVYAQDRCGRIITGVAFYDLNGQWQVVTGRYDLVRVWHKQIWIECPGDPRVKRNSHQRRKRLEGELQKAIAQMNFERAAVLRNVLFPGNPALFNVWHDEHRLFHCANFCGYTNDRSKAGRFTATEVAGWRVAPNKVIPIDDREVA</sequence>
<evidence type="ECO:0000256" key="3">
    <source>
        <dbReference type="SAM" id="Coils"/>
    </source>
</evidence>
<name>A0A7X2IMK8_9BURK</name>
<proteinExistence type="predicted"/>
<dbReference type="RefSeq" id="WP_154374187.1">
    <property type="nucleotide sequence ID" value="NZ_WKJJ01000007.1"/>
</dbReference>
<evidence type="ECO:0000256" key="2">
    <source>
        <dbReference type="ARBA" id="ARBA00022881"/>
    </source>
</evidence>
<dbReference type="Pfam" id="PF02151">
    <property type="entry name" value="UVR"/>
    <property type="match status" value="1"/>
</dbReference>
<feature type="coiled-coil region" evidence="3">
    <location>
        <begin position="266"/>
        <end position="293"/>
    </location>
</feature>
<keyword evidence="6" id="KW-1185">Reference proteome</keyword>
<dbReference type="GO" id="GO:0004518">
    <property type="term" value="F:nuclease activity"/>
    <property type="evidence" value="ECO:0007669"/>
    <property type="project" value="UniProtKB-KW"/>
</dbReference>
<feature type="domain" description="UVR" evidence="4">
    <location>
        <begin position="274"/>
        <end position="297"/>
    </location>
</feature>
<keyword evidence="2" id="KW-0267">Excision nuclease</keyword>
<evidence type="ECO:0000256" key="1">
    <source>
        <dbReference type="ARBA" id="ARBA00022769"/>
    </source>
</evidence>
<dbReference type="EMBL" id="WKJJ01000007">
    <property type="protein sequence ID" value="MRV72523.1"/>
    <property type="molecule type" value="Genomic_DNA"/>
</dbReference>
<dbReference type="InterPro" id="IPR001943">
    <property type="entry name" value="UVR_dom"/>
</dbReference>
<gene>
    <name evidence="5" type="ORF">GJ700_12465</name>
</gene>
<accession>A0A7X2IMK8</accession>
<dbReference type="GO" id="GO:0006281">
    <property type="term" value="P:DNA repair"/>
    <property type="evidence" value="ECO:0007669"/>
    <property type="project" value="UniProtKB-KW"/>
</dbReference>
<keyword evidence="2" id="KW-0234">DNA repair</keyword>
<reference evidence="5 6" key="1">
    <citation type="submission" date="2019-11" db="EMBL/GenBank/DDBJ databases">
        <title>Novel species isolated from a subtropical stream in China.</title>
        <authorList>
            <person name="Lu H."/>
        </authorList>
    </citation>
    <scope>NUCLEOTIDE SEQUENCE [LARGE SCALE GENOMIC DNA]</scope>
    <source>
        <strain evidence="5 6">FT92W</strain>
    </source>
</reference>
<comment type="caution">
    <text evidence="5">The sequence shown here is derived from an EMBL/GenBank/DDBJ whole genome shotgun (WGS) entry which is preliminary data.</text>
</comment>
<keyword evidence="3" id="KW-0175">Coiled coil</keyword>
<keyword evidence="2" id="KW-0227">DNA damage</keyword>
<dbReference type="AlphaFoldDB" id="A0A7X2IMK8"/>
<dbReference type="Proteomes" id="UP000446768">
    <property type="component" value="Unassembled WGS sequence"/>
</dbReference>
<keyword evidence="1" id="KW-0228">DNA excision</keyword>
<evidence type="ECO:0000259" key="4">
    <source>
        <dbReference type="Pfam" id="PF02151"/>
    </source>
</evidence>
<protein>
    <recommendedName>
        <fullName evidence="4">UVR domain-containing protein</fullName>
    </recommendedName>
</protein>
<organism evidence="5 6">
    <name type="scientific">Pseudoduganella rivuli</name>
    <dbReference type="NCBI Taxonomy" id="2666085"/>
    <lineage>
        <taxon>Bacteria</taxon>
        <taxon>Pseudomonadati</taxon>
        <taxon>Pseudomonadota</taxon>
        <taxon>Betaproteobacteria</taxon>
        <taxon>Burkholderiales</taxon>
        <taxon>Oxalobacteraceae</taxon>
        <taxon>Telluria group</taxon>
        <taxon>Pseudoduganella</taxon>
    </lineage>
</organism>
<evidence type="ECO:0000313" key="5">
    <source>
        <dbReference type="EMBL" id="MRV72523.1"/>
    </source>
</evidence>
<evidence type="ECO:0000313" key="6">
    <source>
        <dbReference type="Proteomes" id="UP000446768"/>
    </source>
</evidence>